<organism evidence="1 2">
    <name type="scientific">Aequorivita antarctica</name>
    <dbReference type="NCBI Taxonomy" id="153266"/>
    <lineage>
        <taxon>Bacteria</taxon>
        <taxon>Pseudomonadati</taxon>
        <taxon>Bacteroidota</taxon>
        <taxon>Flavobacteriia</taxon>
        <taxon>Flavobacteriales</taxon>
        <taxon>Flavobacteriaceae</taxon>
        <taxon>Aequorivita</taxon>
    </lineage>
</organism>
<dbReference type="RefSeq" id="WP_146744060.1">
    <property type="nucleotide sequence ID" value="NZ_UEGI01000039.1"/>
</dbReference>
<dbReference type="AlphaFoldDB" id="A0A5C6YW20"/>
<protein>
    <recommendedName>
        <fullName evidence="3">N-acetyltransferase domain-containing protein</fullName>
    </recommendedName>
</protein>
<comment type="caution">
    <text evidence="1">The sequence shown here is derived from an EMBL/GenBank/DDBJ whole genome shotgun (WGS) entry which is preliminary data.</text>
</comment>
<evidence type="ECO:0008006" key="3">
    <source>
        <dbReference type="Google" id="ProtNLM"/>
    </source>
</evidence>
<sequence length="156" mass="18578">MKKTEIHIKKVDYKGIVKLIDLIKYWRKHIFRKGFTEMRKCEINLLAFDNNNKKIGSIYGGISIDQDNYDGEIYSLNCTEYDKKDLIKTELFSRIIEEFKNSDIKSVCVEFNKDAEIKAFYLKKEPEFIEEITNYEYTKRISEVYGWKDIAEIKTA</sequence>
<name>A0A5C6YW20_9FLAO</name>
<accession>A0A5C6YW20</accession>
<reference evidence="1 2" key="1">
    <citation type="submission" date="2019-08" db="EMBL/GenBank/DDBJ databases">
        <title>Genome of Aequorivita antarctica SW49 (type strain).</title>
        <authorList>
            <person name="Bowman J.P."/>
        </authorList>
    </citation>
    <scope>NUCLEOTIDE SEQUENCE [LARGE SCALE GENOMIC DNA]</scope>
    <source>
        <strain evidence="1 2">SW49</strain>
    </source>
</reference>
<gene>
    <name evidence="1" type="ORF">ESU54_17410</name>
</gene>
<dbReference type="EMBL" id="VORT01000025">
    <property type="protein sequence ID" value="TXD71268.1"/>
    <property type="molecule type" value="Genomic_DNA"/>
</dbReference>
<evidence type="ECO:0000313" key="1">
    <source>
        <dbReference type="EMBL" id="TXD71268.1"/>
    </source>
</evidence>
<dbReference type="Proteomes" id="UP000321497">
    <property type="component" value="Unassembled WGS sequence"/>
</dbReference>
<proteinExistence type="predicted"/>
<keyword evidence="2" id="KW-1185">Reference proteome</keyword>
<evidence type="ECO:0000313" key="2">
    <source>
        <dbReference type="Proteomes" id="UP000321497"/>
    </source>
</evidence>